<evidence type="ECO:0000313" key="1">
    <source>
        <dbReference type="EMBL" id="TYC51076.1"/>
    </source>
</evidence>
<proteinExistence type="predicted"/>
<dbReference type="OrthoDB" id="9857651at2"/>
<reference evidence="1 2" key="1">
    <citation type="submission" date="2019-01" db="EMBL/GenBank/DDBJ databases">
        <title>Weissella sp. nov., a novel lactic acid bacterium isolated from animal feces.</title>
        <authorList>
            <person name="Wang L.-T."/>
        </authorList>
    </citation>
    <scope>NUCLEOTIDE SEQUENCE [LARGE SCALE GENOMIC DNA]</scope>
    <source>
        <strain evidence="1 2">8H-2</strain>
    </source>
</reference>
<dbReference type="Proteomes" id="UP000371977">
    <property type="component" value="Unassembled WGS sequence"/>
</dbReference>
<dbReference type="RefSeq" id="WP_148621662.1">
    <property type="nucleotide sequence ID" value="NZ_SDGZ01000003.1"/>
</dbReference>
<dbReference type="EMBL" id="SDGZ01000003">
    <property type="protein sequence ID" value="TYC51076.1"/>
    <property type="molecule type" value="Genomic_DNA"/>
</dbReference>
<keyword evidence="2" id="KW-1185">Reference proteome</keyword>
<evidence type="ECO:0000313" key="2">
    <source>
        <dbReference type="Proteomes" id="UP000371977"/>
    </source>
</evidence>
<protein>
    <submittedName>
        <fullName evidence="1">Uncharacterized protein</fullName>
    </submittedName>
</protein>
<accession>A0A6C2CBI5</accession>
<organism evidence="1 2">
    <name type="scientific">Weissella muntiaci</name>
    <dbReference type="NCBI Taxonomy" id="2508881"/>
    <lineage>
        <taxon>Bacteria</taxon>
        <taxon>Bacillati</taxon>
        <taxon>Bacillota</taxon>
        <taxon>Bacilli</taxon>
        <taxon>Lactobacillales</taxon>
        <taxon>Lactobacillaceae</taxon>
        <taxon>Weissella</taxon>
    </lineage>
</organism>
<name>A0A6C2CBI5_9LACO</name>
<gene>
    <name evidence="1" type="ORF">ESZ50_00650</name>
</gene>
<sequence length="123" mass="14015">METIHLESIATNQYLPILNLQRRALVLSTAEYAVGDVMILNPFNREANRYMNYDALDNHFYPGNANNPLLAHGIIVEITDVEYLDSDSDQQLVSFKPVNHFLRKHVILAEAESRRNGHLLPQG</sequence>
<dbReference type="AlphaFoldDB" id="A0A6C2CBI5"/>
<comment type="caution">
    <text evidence="1">The sequence shown here is derived from an EMBL/GenBank/DDBJ whole genome shotgun (WGS) entry which is preliminary data.</text>
</comment>